<dbReference type="Pfam" id="PF26328">
    <property type="entry name" value="YolC_YozM"/>
    <property type="match status" value="1"/>
</dbReference>
<evidence type="ECO:0000313" key="1">
    <source>
        <dbReference type="EMBL" id="QQP13470.1"/>
    </source>
</evidence>
<dbReference type="EMBL" id="CP067341">
    <property type="protein sequence ID" value="QQP13470.1"/>
    <property type="molecule type" value="Genomic_DNA"/>
</dbReference>
<dbReference type="InterPro" id="IPR058995">
    <property type="entry name" value="YolC/YozM-like"/>
</dbReference>
<reference evidence="1 2" key="1">
    <citation type="submission" date="2020-01" db="EMBL/GenBank/DDBJ databases">
        <authorList>
            <person name="Liu G."/>
            <person name="Liu B."/>
        </authorList>
    </citation>
    <scope>NUCLEOTIDE SEQUENCE [LARGE SCALE GENOMIC DNA]</scope>
    <source>
        <strain evidence="1 2">FJAT-51161</strain>
    </source>
</reference>
<keyword evidence="2" id="KW-1185">Reference proteome</keyword>
<name>A0ABX7AU24_9BACI</name>
<gene>
    <name evidence="1" type="ORF">FJQ98_05245</name>
</gene>
<dbReference type="RefSeq" id="WP_053594695.1">
    <property type="nucleotide sequence ID" value="NZ_CP067341.1"/>
</dbReference>
<dbReference type="Proteomes" id="UP000596049">
    <property type="component" value="Chromosome"/>
</dbReference>
<evidence type="ECO:0000313" key="2">
    <source>
        <dbReference type="Proteomes" id="UP000596049"/>
    </source>
</evidence>
<proteinExistence type="predicted"/>
<organism evidence="1 2">
    <name type="scientific">Lysinibacillus agricola</name>
    <dbReference type="NCBI Taxonomy" id="2590012"/>
    <lineage>
        <taxon>Bacteria</taxon>
        <taxon>Bacillati</taxon>
        <taxon>Bacillota</taxon>
        <taxon>Bacilli</taxon>
        <taxon>Bacillales</taxon>
        <taxon>Bacillaceae</taxon>
        <taxon>Lysinibacillus</taxon>
    </lineage>
</organism>
<sequence>MKKVIIGLCIVVTGFILFIAQDEFEGNDTANGIEKMFSGQIFDVAQEKFTVHSMGLSPEENVLTVRIEKKQYKEQTEEYFRDILDSLGIESYELEVVPVDLTLK</sequence>
<protein>
    <submittedName>
        <fullName evidence="1">Uncharacterized protein</fullName>
    </submittedName>
</protein>
<accession>A0ABX7AU24</accession>